<proteinExistence type="predicted"/>
<evidence type="ECO:0000313" key="1">
    <source>
        <dbReference type="EMBL" id="MBT2989265.1"/>
    </source>
</evidence>
<name>A0A944MDZ7_9GAMM</name>
<reference evidence="1 2" key="1">
    <citation type="submission" date="2021-05" db="EMBL/GenBank/DDBJ databases">
        <title>Genetic and Functional Diversity in Clade A Lucinid endosymbionts from the Bahamas.</title>
        <authorList>
            <person name="Giani N.M."/>
            <person name="Engel A.S."/>
            <person name="Campbell B.J."/>
        </authorList>
    </citation>
    <scope>NUCLEOTIDE SEQUENCE [LARGE SCALE GENOMIC DNA]</scope>
    <source>
        <strain evidence="1">LUC16012Gg_MoonRockCtena</strain>
    </source>
</reference>
<dbReference type="CDD" id="cd00761">
    <property type="entry name" value="Glyco_tranf_GTA_type"/>
    <property type="match status" value="1"/>
</dbReference>
<protein>
    <submittedName>
        <fullName evidence="1">Glycosyltransferase family 2 protein</fullName>
    </submittedName>
</protein>
<dbReference type="AlphaFoldDB" id="A0A944MDZ7"/>
<accession>A0A944MDZ7</accession>
<gene>
    <name evidence="1" type="ORF">KME65_09900</name>
</gene>
<comment type="caution">
    <text evidence="1">The sequence shown here is derived from an EMBL/GenBank/DDBJ whole genome shotgun (WGS) entry which is preliminary data.</text>
</comment>
<organism evidence="1 2">
    <name type="scientific">Candidatus Thiodiazotropha taylori</name>
    <dbReference type="NCBI Taxonomy" id="2792791"/>
    <lineage>
        <taxon>Bacteria</taxon>
        <taxon>Pseudomonadati</taxon>
        <taxon>Pseudomonadota</taxon>
        <taxon>Gammaproteobacteria</taxon>
        <taxon>Chromatiales</taxon>
        <taxon>Sedimenticolaceae</taxon>
        <taxon>Candidatus Thiodiazotropha</taxon>
    </lineage>
</organism>
<dbReference type="EMBL" id="JAHHGM010000007">
    <property type="protein sequence ID" value="MBT2989265.1"/>
    <property type="molecule type" value="Genomic_DNA"/>
</dbReference>
<sequence>MTLPRSQALYDFFTAFGSHPSLLEISARWQGMIAGESGSTDTTSLIELIDQATLFLEQEMHRHAYPPVLLDLHRQLFQDMESLIGELRNDVRHRFIVVIPVADRPQQIQSCLESLLDLCRRFAYGGQVEGSYRKLVVVIADDSKDPDSRARIKQMEARFTARGLETLYFGPQQQLQQLAELNSGQREALAGIVGNYPVEAFHHKGASITRNISYLKLKQLIDDDEHTLIWFIDSDQEFRINTRSQHGEIYAINYFHRLDRIFSNSGTLVLTGKVVGDPPVSPAVMAANLFQDLLGFLGDIAEQGPDSGCPFHRQPQIGGGDAVYHDMADLFGFQPPDGAFRYHCRLQGEHDQQACLNDFSLILNRFFDGEHPTRQIHYECTASAEQLTPARTLYTGNYVIRPQALNYFIPFAGLKLRMAGPQLGRIMQAELGDRFVSANLPLMHRRTHEATGESEFRAGVDKAQSGIDISGEFERQFFGDLMLFTLQGLIVAGYPLHQLSDEQIQEVLDDTESDMLNRYREKHKEIMAKLERFQQRFEDQRHWWWQSRDAIGAVDNFRCFIDNMVHNFGNQSPGYALIESPQHRQRRRQAILQALRSYAQDRANWQLALAQAS</sequence>
<evidence type="ECO:0000313" key="2">
    <source>
        <dbReference type="Proteomes" id="UP000770889"/>
    </source>
</evidence>
<dbReference type="Proteomes" id="UP000770889">
    <property type="component" value="Unassembled WGS sequence"/>
</dbReference>